<dbReference type="Pfam" id="PF16720">
    <property type="entry name" value="Albumin_I_a"/>
    <property type="match status" value="1"/>
</dbReference>
<evidence type="ECO:0000313" key="5">
    <source>
        <dbReference type="EMBL" id="CAJ1978351.1"/>
    </source>
</evidence>
<dbReference type="EMBL" id="OY731408">
    <property type="protein sequence ID" value="CAJ1978351.1"/>
    <property type="molecule type" value="Genomic_DNA"/>
</dbReference>
<keyword evidence="6" id="KW-1185">Reference proteome</keyword>
<feature type="chain" id="PRO_5041709655" description="Albumin I chain a domain-containing protein" evidence="3">
    <location>
        <begin position="27"/>
        <end position="122"/>
    </location>
</feature>
<keyword evidence="2" id="KW-1015">Disulfide bond</keyword>
<dbReference type="InterPro" id="IPR032000">
    <property type="entry name" value="Albumin_I_a"/>
</dbReference>
<evidence type="ECO:0000256" key="3">
    <source>
        <dbReference type="SAM" id="SignalP"/>
    </source>
</evidence>
<evidence type="ECO:0000313" key="6">
    <source>
        <dbReference type="Proteomes" id="UP001189624"/>
    </source>
</evidence>
<sequence length="122" mass="13564">MVFVRLAPVALFFLTTSLFSMKNTEASGAFCASNFCSLSPDCGIGCYCHYGGCYNRELASAAKMMEENSDLCESHEECKKRGSGDFCARSPNPLIQHGWCFHSHSEALKQFFAITTQYLYAK</sequence>
<evidence type="ECO:0000256" key="2">
    <source>
        <dbReference type="ARBA" id="ARBA00023157"/>
    </source>
</evidence>
<feature type="domain" description="Albumin I chain a" evidence="4">
    <location>
        <begin position="68"/>
        <end position="112"/>
    </location>
</feature>
<evidence type="ECO:0000256" key="1">
    <source>
        <dbReference type="ARBA" id="ARBA00022854"/>
    </source>
</evidence>
<reference evidence="5" key="1">
    <citation type="submission" date="2023-10" db="EMBL/GenBank/DDBJ databases">
        <authorList>
            <person name="Domelevo Entfellner J.-B."/>
        </authorList>
    </citation>
    <scope>NUCLEOTIDE SEQUENCE</scope>
</reference>
<evidence type="ECO:0000259" key="4">
    <source>
        <dbReference type="Pfam" id="PF16720"/>
    </source>
</evidence>
<feature type="signal peptide" evidence="3">
    <location>
        <begin position="1"/>
        <end position="26"/>
    </location>
</feature>
<proteinExistence type="predicted"/>
<keyword evidence="3" id="KW-0732">Signal</keyword>
<dbReference type="AlphaFoldDB" id="A0AA86W5L7"/>
<gene>
    <name evidence="5" type="ORF">AYBTSS11_LOCUS30544</name>
</gene>
<dbReference type="Gramene" id="rna-AYBTSS11_LOCUS30544">
    <property type="protein sequence ID" value="CAJ1978351.1"/>
    <property type="gene ID" value="gene-AYBTSS11_LOCUS30544"/>
</dbReference>
<dbReference type="Proteomes" id="UP001189624">
    <property type="component" value="Chromosome 11"/>
</dbReference>
<organism evidence="5 6">
    <name type="scientific">Sphenostylis stenocarpa</name>
    <dbReference type="NCBI Taxonomy" id="92480"/>
    <lineage>
        <taxon>Eukaryota</taxon>
        <taxon>Viridiplantae</taxon>
        <taxon>Streptophyta</taxon>
        <taxon>Embryophyta</taxon>
        <taxon>Tracheophyta</taxon>
        <taxon>Spermatophyta</taxon>
        <taxon>Magnoliopsida</taxon>
        <taxon>eudicotyledons</taxon>
        <taxon>Gunneridae</taxon>
        <taxon>Pentapetalae</taxon>
        <taxon>rosids</taxon>
        <taxon>fabids</taxon>
        <taxon>Fabales</taxon>
        <taxon>Fabaceae</taxon>
        <taxon>Papilionoideae</taxon>
        <taxon>50 kb inversion clade</taxon>
        <taxon>NPAAA clade</taxon>
        <taxon>indigoferoid/millettioid clade</taxon>
        <taxon>Phaseoleae</taxon>
        <taxon>Sphenostylis</taxon>
    </lineage>
</organism>
<keyword evidence="1" id="KW-0960">Knottin</keyword>
<accession>A0AA86W5L7</accession>
<name>A0AA86W5L7_9FABA</name>
<protein>
    <recommendedName>
        <fullName evidence="4">Albumin I chain a domain-containing protein</fullName>
    </recommendedName>
</protein>